<keyword evidence="3" id="KW-0203">Cytokinin biosynthesis</keyword>
<evidence type="ECO:0000256" key="3">
    <source>
        <dbReference type="RuleBase" id="RU363015"/>
    </source>
</evidence>
<dbReference type="Pfam" id="PF03641">
    <property type="entry name" value="Lysine_decarbox"/>
    <property type="match status" value="1"/>
</dbReference>
<evidence type="ECO:0000256" key="2">
    <source>
        <dbReference type="ARBA" id="ARBA00006763"/>
    </source>
</evidence>
<dbReference type="OrthoDB" id="9801098at2"/>
<dbReference type="AlphaFoldDB" id="A0A5M8QST1"/>
<organism evidence="4 5">
    <name type="scientific">Dyadobacter flavalbus</name>
    <dbReference type="NCBI Taxonomy" id="2579942"/>
    <lineage>
        <taxon>Bacteria</taxon>
        <taxon>Pseudomonadati</taxon>
        <taxon>Bacteroidota</taxon>
        <taxon>Cytophagia</taxon>
        <taxon>Cytophagales</taxon>
        <taxon>Spirosomataceae</taxon>
        <taxon>Dyadobacter</taxon>
    </lineage>
</organism>
<dbReference type="InterPro" id="IPR031100">
    <property type="entry name" value="LOG_fam"/>
</dbReference>
<sequence length="189" mass="20693">MKSIAVFCGSNFGQNPDYLKIAKVLASELVHRDITLVYGGGAVGLMGAIADEVLHFGGDVIGVLPEKLAGVEIGHKGLTELHIVKTMHERKALMAELSDGFIAMPGGIGTLEEIIEVFTWNQLGFHQKPCGLLNINGFYDKLISFLSDLSENGFLSYYHFKTLLVNENPASLVDELAAQKLTYQPKWIK</sequence>
<keyword evidence="5" id="KW-1185">Reference proteome</keyword>
<gene>
    <name evidence="4" type="ORF">FEM33_13630</name>
</gene>
<dbReference type="Gene3D" id="3.40.50.450">
    <property type="match status" value="1"/>
</dbReference>
<dbReference type="GO" id="GO:0009691">
    <property type="term" value="P:cytokinin biosynthetic process"/>
    <property type="evidence" value="ECO:0007669"/>
    <property type="project" value="UniProtKB-UniRule"/>
</dbReference>
<dbReference type="SUPFAM" id="SSF102405">
    <property type="entry name" value="MCP/YpsA-like"/>
    <property type="match status" value="1"/>
</dbReference>
<dbReference type="EC" id="3.2.2.n1" evidence="3"/>
<comment type="similarity">
    <text evidence="2 3">Belongs to the LOG family.</text>
</comment>
<protein>
    <recommendedName>
        <fullName evidence="3">Cytokinin riboside 5'-monophosphate phosphoribohydrolase</fullName>
        <ecNumber evidence="3">3.2.2.n1</ecNumber>
    </recommendedName>
</protein>
<proteinExistence type="inferred from homology"/>
<comment type="caution">
    <text evidence="4">The sequence shown here is derived from an EMBL/GenBank/DDBJ whole genome shotgun (WGS) entry which is preliminary data.</text>
</comment>
<dbReference type="GO" id="GO:0005829">
    <property type="term" value="C:cytosol"/>
    <property type="evidence" value="ECO:0007669"/>
    <property type="project" value="TreeGrafter"/>
</dbReference>
<dbReference type="Proteomes" id="UP000323994">
    <property type="component" value="Unassembled WGS sequence"/>
</dbReference>
<dbReference type="PANTHER" id="PTHR31223:SF70">
    <property type="entry name" value="LOG FAMILY PROTEIN YJL055W"/>
    <property type="match status" value="1"/>
</dbReference>
<accession>A0A5M8QST1</accession>
<dbReference type="EMBL" id="VBSN01000038">
    <property type="protein sequence ID" value="KAA6439305.1"/>
    <property type="molecule type" value="Genomic_DNA"/>
</dbReference>
<dbReference type="RefSeq" id="WP_139012555.1">
    <property type="nucleotide sequence ID" value="NZ_VBSN01000038.1"/>
</dbReference>
<dbReference type="PANTHER" id="PTHR31223">
    <property type="entry name" value="LOG FAMILY PROTEIN YJL055W"/>
    <property type="match status" value="1"/>
</dbReference>
<comment type="catalytic activity">
    <reaction evidence="1">
        <text>AMP + H2O = D-ribose 5-phosphate + adenine</text>
        <dbReference type="Rhea" id="RHEA:20129"/>
        <dbReference type="ChEBI" id="CHEBI:15377"/>
        <dbReference type="ChEBI" id="CHEBI:16708"/>
        <dbReference type="ChEBI" id="CHEBI:78346"/>
        <dbReference type="ChEBI" id="CHEBI:456215"/>
        <dbReference type="EC" id="3.2.2.4"/>
    </reaction>
</comment>
<name>A0A5M8QST1_9BACT</name>
<evidence type="ECO:0000313" key="4">
    <source>
        <dbReference type="EMBL" id="KAA6439305.1"/>
    </source>
</evidence>
<evidence type="ECO:0000256" key="1">
    <source>
        <dbReference type="ARBA" id="ARBA00000274"/>
    </source>
</evidence>
<dbReference type="InterPro" id="IPR005269">
    <property type="entry name" value="LOG"/>
</dbReference>
<dbReference type="NCBIfam" id="TIGR00730">
    <property type="entry name" value="Rossman fold protein, TIGR00730 family"/>
    <property type="match status" value="1"/>
</dbReference>
<dbReference type="GO" id="GO:0008714">
    <property type="term" value="F:AMP nucleosidase activity"/>
    <property type="evidence" value="ECO:0007669"/>
    <property type="project" value="UniProtKB-EC"/>
</dbReference>
<evidence type="ECO:0000313" key="5">
    <source>
        <dbReference type="Proteomes" id="UP000323994"/>
    </source>
</evidence>
<reference evidence="4 5" key="1">
    <citation type="submission" date="2019-05" db="EMBL/GenBank/DDBJ databases">
        <authorList>
            <person name="Qu J.-H."/>
        </authorList>
    </citation>
    <scope>NUCLEOTIDE SEQUENCE [LARGE SCALE GENOMIC DNA]</scope>
    <source>
        <strain evidence="4 5">NS28</strain>
    </source>
</reference>
<keyword evidence="3" id="KW-0378">Hydrolase</keyword>